<reference evidence="4" key="1">
    <citation type="submission" date="2021-01" db="EMBL/GenBank/DDBJ databases">
        <authorList>
            <person name="Corre E."/>
            <person name="Pelletier E."/>
            <person name="Niang G."/>
            <person name="Scheremetjew M."/>
            <person name="Finn R."/>
            <person name="Kale V."/>
            <person name="Holt S."/>
            <person name="Cochrane G."/>
            <person name="Meng A."/>
            <person name="Brown T."/>
            <person name="Cohen L."/>
        </authorList>
    </citation>
    <scope>NUCLEOTIDE SEQUENCE</scope>
    <source>
        <strain evidence="4">CCMP 2712</strain>
    </source>
</reference>
<name>A0A6U5Z445_GUITH</name>
<evidence type="ECO:0000313" key="3">
    <source>
        <dbReference type="EMBL" id="CAE2295458.1"/>
    </source>
</evidence>
<sequence>MLGRAASCVTYLRHEAMVSIKFVRERLADLPQVHMQHQRSREDEGWVRRASPPARSFYSAISDGNASMKDRSISIVSSLTPSSSTSTVNSSKSLCPQTLPAAEVIPRVLQLPGVRDRGERTWARCQEEMW</sequence>
<evidence type="ECO:0000313" key="1">
    <source>
        <dbReference type="EMBL" id="CAE2295443.1"/>
    </source>
</evidence>
<gene>
    <name evidence="1" type="ORF">GTHE00462_LOCUS13166</name>
    <name evidence="2" type="ORF">GTHE00462_LOCUS13172</name>
    <name evidence="3" type="ORF">GTHE00462_LOCUS13178</name>
    <name evidence="4" type="ORF">GTHE00462_LOCUS13183</name>
</gene>
<dbReference type="EMBL" id="HBKN01016756">
    <property type="protein sequence ID" value="CAE2295458.1"/>
    <property type="molecule type" value="Transcribed_RNA"/>
</dbReference>
<evidence type="ECO:0000313" key="4">
    <source>
        <dbReference type="EMBL" id="CAE2295463.1"/>
    </source>
</evidence>
<organism evidence="4">
    <name type="scientific">Guillardia theta</name>
    <name type="common">Cryptophyte</name>
    <name type="synonym">Cryptomonas phi</name>
    <dbReference type="NCBI Taxonomy" id="55529"/>
    <lineage>
        <taxon>Eukaryota</taxon>
        <taxon>Cryptophyceae</taxon>
        <taxon>Pyrenomonadales</taxon>
        <taxon>Geminigeraceae</taxon>
        <taxon>Guillardia</taxon>
    </lineage>
</organism>
<dbReference type="EMBL" id="HBKN01016762">
    <property type="protein sequence ID" value="CAE2295463.1"/>
    <property type="molecule type" value="Transcribed_RNA"/>
</dbReference>
<protein>
    <submittedName>
        <fullName evidence="4">Uncharacterized protein</fullName>
    </submittedName>
</protein>
<dbReference type="AlphaFoldDB" id="A0A6U5Z445"/>
<accession>A0A6U5Z445</accession>
<evidence type="ECO:0000313" key="2">
    <source>
        <dbReference type="EMBL" id="CAE2295450.1"/>
    </source>
</evidence>
<dbReference type="EMBL" id="HBKN01016741">
    <property type="protein sequence ID" value="CAE2295443.1"/>
    <property type="molecule type" value="Transcribed_RNA"/>
</dbReference>
<dbReference type="EMBL" id="HBKN01016750">
    <property type="protein sequence ID" value="CAE2295450.1"/>
    <property type="molecule type" value="Transcribed_RNA"/>
</dbReference>
<proteinExistence type="predicted"/>